<dbReference type="Pfam" id="PF00132">
    <property type="entry name" value="Hexapep"/>
    <property type="match status" value="2"/>
</dbReference>
<dbReference type="Pfam" id="PF17836">
    <property type="entry name" value="PglD_N"/>
    <property type="match status" value="1"/>
</dbReference>
<keyword evidence="4" id="KW-0012">Acyltransferase</keyword>
<comment type="caution">
    <text evidence="6">The sequence shown here is derived from an EMBL/GenBank/DDBJ whole genome shotgun (WGS) entry which is preliminary data.</text>
</comment>
<dbReference type="InterPro" id="IPR001451">
    <property type="entry name" value="Hexapep"/>
</dbReference>
<keyword evidence="7" id="KW-1185">Reference proteome</keyword>
<dbReference type="Gene3D" id="2.160.10.10">
    <property type="entry name" value="Hexapeptide repeat proteins"/>
    <property type="match status" value="1"/>
</dbReference>
<dbReference type="InterPro" id="IPR041561">
    <property type="entry name" value="PglD_N"/>
</dbReference>
<protein>
    <submittedName>
        <fullName evidence="6">Acetyltransferase</fullName>
    </submittedName>
</protein>
<evidence type="ECO:0000313" key="7">
    <source>
        <dbReference type="Proteomes" id="UP000619238"/>
    </source>
</evidence>
<dbReference type="RefSeq" id="WP_187562373.1">
    <property type="nucleotide sequence ID" value="NZ_JACGWS010000006.1"/>
</dbReference>
<evidence type="ECO:0000256" key="3">
    <source>
        <dbReference type="ARBA" id="ARBA00022737"/>
    </source>
</evidence>
<dbReference type="Gene3D" id="3.40.50.20">
    <property type="match status" value="1"/>
</dbReference>
<evidence type="ECO:0000259" key="5">
    <source>
        <dbReference type="Pfam" id="PF17836"/>
    </source>
</evidence>
<dbReference type="InterPro" id="IPR011004">
    <property type="entry name" value="Trimer_LpxA-like_sf"/>
</dbReference>
<dbReference type="PROSITE" id="PS00101">
    <property type="entry name" value="HEXAPEP_TRANSFERASES"/>
    <property type="match status" value="1"/>
</dbReference>
<name>A0ABR7Q9U0_9FLAO</name>
<organism evidence="6 7">
    <name type="scientific">Kordia aestuariivivens</name>
    <dbReference type="NCBI Taxonomy" id="2759037"/>
    <lineage>
        <taxon>Bacteria</taxon>
        <taxon>Pseudomonadati</taxon>
        <taxon>Bacteroidota</taxon>
        <taxon>Flavobacteriia</taxon>
        <taxon>Flavobacteriales</taxon>
        <taxon>Flavobacteriaceae</taxon>
        <taxon>Kordia</taxon>
    </lineage>
</organism>
<dbReference type="PANTHER" id="PTHR43300:SF7">
    <property type="entry name" value="UDP-N-ACETYLBACILLOSAMINE N-ACETYLTRANSFERASE"/>
    <property type="match status" value="1"/>
</dbReference>
<evidence type="ECO:0000256" key="2">
    <source>
        <dbReference type="ARBA" id="ARBA00022679"/>
    </source>
</evidence>
<reference evidence="6 7" key="1">
    <citation type="submission" date="2020-07" db="EMBL/GenBank/DDBJ databases">
        <title>Description of Kordia aestuariivivens sp. nov., isolated from a tidal flat.</title>
        <authorList>
            <person name="Park S."/>
            <person name="Yoon J.-H."/>
        </authorList>
    </citation>
    <scope>NUCLEOTIDE SEQUENCE [LARGE SCALE GENOMIC DNA]</scope>
    <source>
        <strain evidence="6 7">YSTF-M3</strain>
    </source>
</reference>
<dbReference type="InterPro" id="IPR020019">
    <property type="entry name" value="AcTrfase_PglD-like"/>
</dbReference>
<dbReference type="InterPro" id="IPR018357">
    <property type="entry name" value="Hexapep_transf_CS"/>
</dbReference>
<evidence type="ECO:0000313" key="6">
    <source>
        <dbReference type="EMBL" id="MBC8755327.1"/>
    </source>
</evidence>
<feature type="domain" description="PglD N-terminal" evidence="5">
    <location>
        <begin position="3"/>
        <end position="76"/>
    </location>
</feature>
<keyword evidence="3" id="KW-0677">Repeat</keyword>
<comment type="similarity">
    <text evidence="1">Belongs to the transferase hexapeptide repeat family.</text>
</comment>
<dbReference type="EMBL" id="JACGWS010000006">
    <property type="protein sequence ID" value="MBC8755327.1"/>
    <property type="molecule type" value="Genomic_DNA"/>
</dbReference>
<dbReference type="InterPro" id="IPR050179">
    <property type="entry name" value="Trans_hexapeptide_repeat"/>
</dbReference>
<dbReference type="PANTHER" id="PTHR43300">
    <property type="entry name" value="ACETYLTRANSFERASE"/>
    <property type="match status" value="1"/>
</dbReference>
<dbReference type="SUPFAM" id="SSF51161">
    <property type="entry name" value="Trimeric LpxA-like enzymes"/>
    <property type="match status" value="1"/>
</dbReference>
<sequence length="203" mass="21311">MSKICLFGASGHGKVVKDIAISTNIVVEAFIDDNPKSEFLHEIPVVTSQEIAAYKANKFVISIGNNNIRKVISKKVTNEFATLIHKTAIISPTVNIAEGTVVMPGTTINADTSIGKHVIINTAAVIEHDCTIADYVHISPNATVTGNVTIGEGSHIGAGAIIIPNITIGKWATIGAGAVIITDVPDYAVVVGNPGTIKKYNNE</sequence>
<proteinExistence type="inferred from homology"/>
<gene>
    <name evidence="6" type="ORF">H2O64_11620</name>
</gene>
<evidence type="ECO:0000256" key="1">
    <source>
        <dbReference type="ARBA" id="ARBA00007274"/>
    </source>
</evidence>
<keyword evidence="2" id="KW-0808">Transferase</keyword>
<dbReference type="NCBIfam" id="TIGR03570">
    <property type="entry name" value="NeuD_NnaD"/>
    <property type="match status" value="1"/>
</dbReference>
<dbReference type="CDD" id="cd03360">
    <property type="entry name" value="LbH_AT_putative"/>
    <property type="match status" value="1"/>
</dbReference>
<dbReference type="Proteomes" id="UP000619238">
    <property type="component" value="Unassembled WGS sequence"/>
</dbReference>
<evidence type="ECO:0000256" key="4">
    <source>
        <dbReference type="ARBA" id="ARBA00023315"/>
    </source>
</evidence>
<accession>A0ABR7Q9U0</accession>